<feature type="compositionally biased region" description="Basic residues" evidence="1">
    <location>
        <begin position="77"/>
        <end position="87"/>
    </location>
</feature>
<feature type="compositionally biased region" description="Basic and acidic residues" evidence="1">
    <location>
        <begin position="994"/>
        <end position="1004"/>
    </location>
</feature>
<feature type="compositionally biased region" description="Low complexity" evidence="1">
    <location>
        <begin position="753"/>
        <end position="765"/>
    </location>
</feature>
<feature type="compositionally biased region" description="Polar residues" evidence="1">
    <location>
        <begin position="232"/>
        <end position="241"/>
    </location>
</feature>
<feature type="compositionally biased region" description="Polar residues" evidence="1">
    <location>
        <begin position="323"/>
        <end position="334"/>
    </location>
</feature>
<feature type="compositionally biased region" description="Pro residues" evidence="1">
    <location>
        <begin position="1010"/>
        <end position="1019"/>
    </location>
</feature>
<sequence length="1273" mass="139241">MFKGTTNKPKHLFIQLNKHVETLDDGQLRALLDEAITYKCPKDREGKSSLFKELLEEVEQDEQACEAAARGLGAARGPRRGRGRREHHSSLQDLVAAMAGEAAPRRGRAHAQAHAHVAPPAASVSARAHHGGSLPSGVDTSFMLSEDAGGIGGGASRGGYLATVRCVNPPPLAERRVSAGDANPPVQATPVTQQTQDDTARRSKPSFPMTYTARATLEIGSGSVCSGRAVTTTTASNQVRTPSPARPPRRAAPGGGARRAAVTDHSEPVQPFWMNSVSSWYDGIDRYYDPMITMKMIYESKSPPNGRVVPQYSNIRSSINVFQQKNESSSQIRVDSSNCSDSDDIDRNRKSNVKNKANEKISSFINFYENPSANKISNGVKKYECDNVDLKLKKFTYDIERDINLRREYRERVGYGLLSSRTLPINPRNFRNMTIGNPIGFPEYKSSNTLEKNDKECLENGKNSDIPSTSYEIDEKSNYCKNVRKTESDVKPYYSDSQKQIDSKIEIEIKEIFSHPIVEKQNMLSEVELIDIQNSINSAAQSDSFSEYVANQHKLIKNVKVNEIENNANNVVDVRSDDIPLNETININSNTKTSALEESTNKKALSESPLGSKDVVISQEKVNDRTASDEQSFMAGVSNNAFILLTLPKSFDMTAFNENKTFKVTEIENNKDNVTNSAKGNEITKKNNRKHKQLKENTSTVECLNRNILKKLLKSDNAENCEYVKMKLSSNEDCEVDSAIPFSCITTPEVVSSCNTTSSTSQPTTAVDPKPRSVISSNFNGLPLSRPGYGAAAEDYKVPILTVHYRLQKSLDENGNAVQGFSSPLSGSSQHKKPRRKKSSKNETVIKSHQIDGYQGNKDLNEVLRFIESNAEGARGPKLGRVKHKDDADDKGGKKRSTERRKDKESKVKRASSLEELSRTTLADLTDEPAPRAGRPRADAPAKPERRSWGDDARALLYRPPAREPEPEPEPEPAPATAELTDFQTVTKKRKPRRRDEREPDAPPRRARAPSPPPAPASAPPSDRSNDSNDDMDSVHSLPAEPPRAAAQAPPPPPPHASYADIARTRHNIPDLIESCNFYAEGEADASTPNGGGAAPAGAPPGDADQYPALAARRARDKPPPPAPRPRKERPEAAAAPEPPAPAPDVVADRRPPVILLDSSARPRDMDGVTFGFDINEQLLGSSARRGARVDLLRDAPEHARAAPLATPVPVPVPVSVPVAVPVPVAGSCAALRYVPPDAPSDAAHLLQIVDYVSTAWEDVVRCGGGKVRYFNE</sequence>
<name>A0AAU9U3L4_EUPED</name>
<evidence type="ECO:0000313" key="2">
    <source>
        <dbReference type="EMBL" id="CAH2093743.1"/>
    </source>
</evidence>
<feature type="compositionally biased region" description="Low complexity" evidence="1">
    <location>
        <begin position="185"/>
        <end position="197"/>
    </location>
</feature>
<reference evidence="2" key="1">
    <citation type="submission" date="2022-03" db="EMBL/GenBank/DDBJ databases">
        <authorList>
            <person name="Tunstrom K."/>
        </authorList>
    </citation>
    <scope>NUCLEOTIDE SEQUENCE</scope>
</reference>
<feature type="compositionally biased region" description="Basic residues" evidence="1">
    <location>
        <begin position="830"/>
        <end position="839"/>
    </location>
</feature>
<accession>A0AAU9U3L4</accession>
<feature type="region of interest" description="Disordered" evidence="1">
    <location>
        <begin position="875"/>
        <end position="1066"/>
    </location>
</feature>
<comment type="caution">
    <text evidence="2">The sequence shown here is derived from an EMBL/GenBank/DDBJ whole genome shotgun (WGS) entry which is preliminary data.</text>
</comment>
<feature type="region of interest" description="Disordered" evidence="1">
    <location>
        <begin position="816"/>
        <end position="853"/>
    </location>
</feature>
<feature type="region of interest" description="Disordered" evidence="1">
    <location>
        <begin position="323"/>
        <end position="351"/>
    </location>
</feature>
<feature type="compositionally biased region" description="Low complexity" evidence="1">
    <location>
        <begin position="114"/>
        <end position="126"/>
    </location>
</feature>
<evidence type="ECO:0000313" key="3">
    <source>
        <dbReference type="Proteomes" id="UP001153954"/>
    </source>
</evidence>
<dbReference type="Proteomes" id="UP001153954">
    <property type="component" value="Unassembled WGS sequence"/>
</dbReference>
<feature type="compositionally biased region" description="Low complexity" evidence="1">
    <location>
        <begin position="1096"/>
        <end position="1112"/>
    </location>
</feature>
<dbReference type="EMBL" id="CAKOGL010000013">
    <property type="protein sequence ID" value="CAH2093743.1"/>
    <property type="molecule type" value="Genomic_DNA"/>
</dbReference>
<protein>
    <submittedName>
        <fullName evidence="2">Uncharacterized protein</fullName>
    </submittedName>
</protein>
<organism evidence="2 3">
    <name type="scientific">Euphydryas editha</name>
    <name type="common">Edith's checkerspot</name>
    <dbReference type="NCBI Taxonomy" id="104508"/>
    <lineage>
        <taxon>Eukaryota</taxon>
        <taxon>Metazoa</taxon>
        <taxon>Ecdysozoa</taxon>
        <taxon>Arthropoda</taxon>
        <taxon>Hexapoda</taxon>
        <taxon>Insecta</taxon>
        <taxon>Pterygota</taxon>
        <taxon>Neoptera</taxon>
        <taxon>Endopterygota</taxon>
        <taxon>Lepidoptera</taxon>
        <taxon>Glossata</taxon>
        <taxon>Ditrysia</taxon>
        <taxon>Papilionoidea</taxon>
        <taxon>Nymphalidae</taxon>
        <taxon>Nymphalinae</taxon>
        <taxon>Euphydryas</taxon>
    </lineage>
</organism>
<feature type="compositionally biased region" description="Basic and acidic residues" evidence="1">
    <location>
        <begin position="900"/>
        <end position="918"/>
    </location>
</feature>
<feature type="compositionally biased region" description="Polar residues" evidence="1">
    <location>
        <begin position="816"/>
        <end position="829"/>
    </location>
</feature>
<feature type="compositionally biased region" description="Basic and acidic residues" evidence="1">
    <location>
        <begin position="936"/>
        <end position="954"/>
    </location>
</feature>
<dbReference type="AlphaFoldDB" id="A0AAU9U3L4"/>
<feature type="region of interest" description="Disordered" evidence="1">
    <location>
        <begin position="1080"/>
        <end position="1152"/>
    </location>
</feature>
<feature type="region of interest" description="Disordered" evidence="1">
    <location>
        <begin position="753"/>
        <end position="772"/>
    </location>
</feature>
<evidence type="ECO:0000256" key="1">
    <source>
        <dbReference type="SAM" id="MobiDB-lite"/>
    </source>
</evidence>
<dbReference type="PANTHER" id="PTHR36721">
    <property type="entry name" value="PROLINE-RICH FAMILY PROTEIN"/>
    <property type="match status" value="1"/>
</dbReference>
<feature type="region of interest" description="Disordered" evidence="1">
    <location>
        <begin position="105"/>
        <end position="132"/>
    </location>
</feature>
<proteinExistence type="predicted"/>
<feature type="region of interest" description="Disordered" evidence="1">
    <location>
        <begin position="70"/>
        <end position="89"/>
    </location>
</feature>
<dbReference type="PANTHER" id="PTHR36721:SF1">
    <property type="entry name" value="OS04G0446401 PROTEIN"/>
    <property type="match status" value="1"/>
</dbReference>
<gene>
    <name evidence="2" type="ORF">EEDITHA_LOCUS9376</name>
</gene>
<feature type="region of interest" description="Disordered" evidence="1">
    <location>
        <begin position="173"/>
        <end position="206"/>
    </location>
</feature>
<keyword evidence="3" id="KW-1185">Reference proteome</keyword>
<feature type="region of interest" description="Disordered" evidence="1">
    <location>
        <begin position="232"/>
        <end position="265"/>
    </location>
</feature>
<feature type="compositionally biased region" description="Basic and acidic residues" evidence="1">
    <location>
        <begin position="840"/>
        <end position="850"/>
    </location>
</feature>